<dbReference type="Pfam" id="PF04138">
    <property type="entry name" value="GtrA_DPMS_TM"/>
    <property type="match status" value="1"/>
</dbReference>
<dbReference type="PATRIC" id="fig|1423766.4.peg.1557"/>
<evidence type="ECO:0000313" key="8">
    <source>
        <dbReference type="EMBL" id="KRL20416.1"/>
    </source>
</evidence>
<dbReference type="GO" id="GO:0000271">
    <property type="term" value="P:polysaccharide biosynthetic process"/>
    <property type="evidence" value="ECO:0007669"/>
    <property type="project" value="InterPro"/>
</dbReference>
<dbReference type="AlphaFoldDB" id="A0A0R1NJ13"/>
<dbReference type="GO" id="GO:0005886">
    <property type="term" value="C:plasma membrane"/>
    <property type="evidence" value="ECO:0007669"/>
    <property type="project" value="TreeGrafter"/>
</dbReference>
<feature type="transmembrane region" description="Helical" evidence="6">
    <location>
        <begin position="51"/>
        <end position="69"/>
    </location>
</feature>
<keyword evidence="9" id="KW-1185">Reference proteome</keyword>
<feature type="domain" description="GtrA/DPMS transmembrane" evidence="7">
    <location>
        <begin position="26"/>
        <end position="138"/>
    </location>
</feature>
<dbReference type="Proteomes" id="UP000051439">
    <property type="component" value="Unassembled WGS sequence"/>
</dbReference>
<evidence type="ECO:0000256" key="4">
    <source>
        <dbReference type="ARBA" id="ARBA00022989"/>
    </source>
</evidence>
<accession>A0A0R1NJ13</accession>
<dbReference type="InterPro" id="IPR007267">
    <property type="entry name" value="GtrA_DPMS_TM"/>
</dbReference>
<gene>
    <name evidence="8" type="ORF">FC98_GL001503</name>
</gene>
<keyword evidence="4 6" id="KW-1133">Transmembrane helix</keyword>
<reference evidence="8 9" key="1">
    <citation type="journal article" date="2015" name="Genome Announc.">
        <title>Expanding the biotechnology potential of lactobacilli through comparative genomics of 213 strains and associated genera.</title>
        <authorList>
            <person name="Sun Z."/>
            <person name="Harris H.M."/>
            <person name="McCann A."/>
            <person name="Guo C."/>
            <person name="Argimon S."/>
            <person name="Zhang W."/>
            <person name="Yang X."/>
            <person name="Jeffery I.B."/>
            <person name="Cooney J.C."/>
            <person name="Kagawa T.F."/>
            <person name="Liu W."/>
            <person name="Song Y."/>
            <person name="Salvetti E."/>
            <person name="Wrobel A."/>
            <person name="Rasinkangas P."/>
            <person name="Parkhill J."/>
            <person name="Rea M.C."/>
            <person name="O'Sullivan O."/>
            <person name="Ritari J."/>
            <person name="Douillard F.P."/>
            <person name="Paul Ross R."/>
            <person name="Yang R."/>
            <person name="Briner A.E."/>
            <person name="Felis G.E."/>
            <person name="de Vos W.M."/>
            <person name="Barrangou R."/>
            <person name="Klaenhammer T.R."/>
            <person name="Caufield P.W."/>
            <person name="Cui Y."/>
            <person name="Zhang H."/>
            <person name="O'Toole P.W."/>
        </authorList>
    </citation>
    <scope>NUCLEOTIDE SEQUENCE [LARGE SCALE GENOMIC DNA]</scope>
    <source>
        <strain evidence="8 9">DSM 19906</strain>
    </source>
</reference>
<evidence type="ECO:0000256" key="5">
    <source>
        <dbReference type="ARBA" id="ARBA00023136"/>
    </source>
</evidence>
<feature type="transmembrane region" description="Helical" evidence="6">
    <location>
        <begin position="24"/>
        <end position="45"/>
    </location>
</feature>
<feature type="transmembrane region" description="Helical" evidence="6">
    <location>
        <begin position="116"/>
        <end position="137"/>
    </location>
</feature>
<name>A0A0R1NJ13_9LACO</name>
<comment type="subcellular location">
    <subcellularLocation>
        <location evidence="1">Membrane</location>
        <topology evidence="1">Multi-pass membrane protein</topology>
    </subcellularLocation>
</comment>
<protein>
    <recommendedName>
        <fullName evidence="7">GtrA/DPMS transmembrane domain-containing protein</fullName>
    </recommendedName>
</protein>
<comment type="caution">
    <text evidence="8">The sequence shown here is derived from an EMBL/GenBank/DDBJ whole genome shotgun (WGS) entry which is preliminary data.</text>
</comment>
<proteinExistence type="inferred from homology"/>
<evidence type="ECO:0000256" key="3">
    <source>
        <dbReference type="ARBA" id="ARBA00022692"/>
    </source>
</evidence>
<comment type="similarity">
    <text evidence="2">Belongs to the GtrA family.</text>
</comment>
<feature type="transmembrane region" description="Helical" evidence="6">
    <location>
        <begin position="89"/>
        <end position="110"/>
    </location>
</feature>
<dbReference type="PANTHER" id="PTHR38459:SF1">
    <property type="entry name" value="PROPHAGE BACTOPRENOL-LINKED GLUCOSE TRANSLOCASE HOMOLOG"/>
    <property type="match status" value="1"/>
</dbReference>
<dbReference type="EMBL" id="AZEB01000027">
    <property type="protein sequence ID" value="KRL20416.1"/>
    <property type="molecule type" value="Genomic_DNA"/>
</dbReference>
<evidence type="ECO:0000256" key="6">
    <source>
        <dbReference type="SAM" id="Phobius"/>
    </source>
</evidence>
<keyword evidence="3 6" id="KW-0812">Transmembrane</keyword>
<dbReference type="InterPro" id="IPR051401">
    <property type="entry name" value="GtrA_CellWall_Glycosyl"/>
</dbReference>
<evidence type="ECO:0000256" key="1">
    <source>
        <dbReference type="ARBA" id="ARBA00004141"/>
    </source>
</evidence>
<evidence type="ECO:0000259" key="7">
    <source>
        <dbReference type="Pfam" id="PF04138"/>
    </source>
</evidence>
<dbReference type="RefSeq" id="WP_008855594.1">
    <property type="nucleotide sequence ID" value="NZ_AZEB01000027.1"/>
</dbReference>
<dbReference type="PANTHER" id="PTHR38459">
    <property type="entry name" value="PROPHAGE BACTOPRENOL-LINKED GLUCOSE TRANSLOCASE HOMOLOG"/>
    <property type="match status" value="1"/>
</dbReference>
<evidence type="ECO:0000256" key="2">
    <source>
        <dbReference type="ARBA" id="ARBA00009399"/>
    </source>
</evidence>
<evidence type="ECO:0000313" key="9">
    <source>
        <dbReference type="Proteomes" id="UP000051439"/>
    </source>
</evidence>
<organism evidence="8 9">
    <name type="scientific">Lentilactobacillus kisonensis DSM 19906 = JCM 15041</name>
    <dbReference type="NCBI Taxonomy" id="1423766"/>
    <lineage>
        <taxon>Bacteria</taxon>
        <taxon>Bacillati</taxon>
        <taxon>Bacillota</taxon>
        <taxon>Bacilli</taxon>
        <taxon>Lactobacillales</taxon>
        <taxon>Lactobacillaceae</taxon>
        <taxon>Lentilactobacillus</taxon>
    </lineage>
</organism>
<keyword evidence="5 6" id="KW-0472">Membrane</keyword>
<sequence>MLISIKSGHYQIKEAQIINSTKQFIKFATVGLLNTGLTYIIYIGLLSPTTPTIAMGIGYGITSLIGLSLNNQWVFKAHANLKKTIIKYYGTYLLTWLISIAIAHFASHSLTVPSHLIPLLSLMITVPINFLLSKFWVFNSTNQLREADHYASQQNEH</sequence>